<proteinExistence type="predicted"/>
<dbReference type="GO" id="GO:0055085">
    <property type="term" value="P:transmembrane transport"/>
    <property type="evidence" value="ECO:0007669"/>
    <property type="project" value="InterPro"/>
</dbReference>
<dbReference type="Pfam" id="PF03547">
    <property type="entry name" value="Mem_trans"/>
    <property type="match status" value="1"/>
</dbReference>
<dbReference type="PANTHER" id="PTHR36838:SF1">
    <property type="entry name" value="SLR1864 PROTEIN"/>
    <property type="match status" value="1"/>
</dbReference>
<name>A0A3R8KK84_9LACO</name>
<dbReference type="RefSeq" id="WP_125073069.1">
    <property type="nucleotide sequence ID" value="NZ_QWZQ01000044.1"/>
</dbReference>
<dbReference type="Proteomes" id="UP000283633">
    <property type="component" value="Unassembled WGS sequence"/>
</dbReference>
<evidence type="ECO:0000256" key="4">
    <source>
        <dbReference type="ARBA" id="ARBA00022692"/>
    </source>
</evidence>
<feature type="transmembrane region" description="Helical" evidence="7">
    <location>
        <begin position="173"/>
        <end position="195"/>
    </location>
</feature>
<feature type="transmembrane region" description="Helical" evidence="7">
    <location>
        <begin position="127"/>
        <end position="152"/>
    </location>
</feature>
<dbReference type="GO" id="GO:0016020">
    <property type="term" value="C:membrane"/>
    <property type="evidence" value="ECO:0007669"/>
    <property type="project" value="UniProtKB-SubCell"/>
</dbReference>
<evidence type="ECO:0000256" key="1">
    <source>
        <dbReference type="ARBA" id="ARBA00004141"/>
    </source>
</evidence>
<keyword evidence="9" id="KW-1185">Reference proteome</keyword>
<organism evidence="8 9">
    <name type="scientific">Lactiplantibacillus garii</name>
    <dbReference type="NCBI Taxonomy" id="2306423"/>
    <lineage>
        <taxon>Bacteria</taxon>
        <taxon>Bacillati</taxon>
        <taxon>Bacillota</taxon>
        <taxon>Bacilli</taxon>
        <taxon>Lactobacillales</taxon>
        <taxon>Lactobacillaceae</taxon>
        <taxon>Lactiplantibacillus</taxon>
    </lineage>
</organism>
<evidence type="ECO:0000256" key="5">
    <source>
        <dbReference type="ARBA" id="ARBA00022989"/>
    </source>
</evidence>
<feature type="transmembrane region" description="Helical" evidence="7">
    <location>
        <begin position="97"/>
        <end position="121"/>
    </location>
</feature>
<keyword evidence="3" id="KW-1003">Cell membrane</keyword>
<feature type="transmembrane region" description="Helical" evidence="7">
    <location>
        <begin position="257"/>
        <end position="276"/>
    </location>
</feature>
<evidence type="ECO:0000256" key="3">
    <source>
        <dbReference type="ARBA" id="ARBA00022475"/>
    </source>
</evidence>
<feature type="transmembrane region" description="Helical" evidence="7">
    <location>
        <begin position="201"/>
        <end position="221"/>
    </location>
</feature>
<protein>
    <recommendedName>
        <fullName evidence="10">Permease</fullName>
    </recommendedName>
</protein>
<dbReference type="InterPro" id="IPR004776">
    <property type="entry name" value="Mem_transp_PIN-like"/>
</dbReference>
<keyword evidence="6 7" id="KW-0472">Membrane</keyword>
<accession>A0A3R8KK84</accession>
<sequence length="312" mass="34339">MMTTFIGALLPIIFTILLGYIAGKSKAIEPKTAGVLNKIVMNYALPLSLFFSSNQMPKQLIFNNWKIASWQLFSMLAWWLITYYVSRLMLKSSQTLAAIRAFAISTPAVLFVGPALFPVLFPQTATIIVSIGSITMGIQLCLTLFALSIATSNQAVQEHASIKQILITAFKKPVILATILGFVTAFLGLKLPVILTATFMQLGKTAAGLGLFSIGLILYAFKPSFSRLVWGDVIAKELLVPLSTMSLMLLMHEPTELINEIILTLMISQMVFPTILAQQYGEGEREMVSSIFLTTLFSFVVMAGFMFIRQIG</sequence>
<feature type="transmembrane region" description="Helical" evidence="7">
    <location>
        <begin position="65"/>
        <end position="85"/>
    </location>
</feature>
<keyword evidence="2" id="KW-0813">Transport</keyword>
<dbReference type="OrthoDB" id="109606at2"/>
<gene>
    <name evidence="8" type="ORF">D1831_11515</name>
</gene>
<evidence type="ECO:0000313" key="8">
    <source>
        <dbReference type="EMBL" id="RRK09677.1"/>
    </source>
</evidence>
<dbReference type="EMBL" id="QWZQ01000044">
    <property type="protein sequence ID" value="RRK09677.1"/>
    <property type="molecule type" value="Genomic_DNA"/>
</dbReference>
<evidence type="ECO:0000313" key="9">
    <source>
        <dbReference type="Proteomes" id="UP000283633"/>
    </source>
</evidence>
<evidence type="ECO:0000256" key="6">
    <source>
        <dbReference type="ARBA" id="ARBA00023136"/>
    </source>
</evidence>
<evidence type="ECO:0008006" key="10">
    <source>
        <dbReference type="Google" id="ProtNLM"/>
    </source>
</evidence>
<keyword evidence="4 7" id="KW-0812">Transmembrane</keyword>
<dbReference type="PANTHER" id="PTHR36838">
    <property type="entry name" value="AUXIN EFFLUX CARRIER FAMILY PROTEIN"/>
    <property type="match status" value="1"/>
</dbReference>
<feature type="transmembrane region" description="Helical" evidence="7">
    <location>
        <begin position="288"/>
        <end position="308"/>
    </location>
</feature>
<reference evidence="8 9" key="1">
    <citation type="submission" date="2018-08" db="EMBL/GenBank/DDBJ databases">
        <title>Genome Lactobacillus garii FI11369.</title>
        <authorList>
            <person name="Diaz M."/>
            <person name="Narbad A."/>
        </authorList>
    </citation>
    <scope>NUCLEOTIDE SEQUENCE [LARGE SCALE GENOMIC DNA]</scope>
    <source>
        <strain evidence="8 9">FI11369</strain>
    </source>
</reference>
<evidence type="ECO:0000256" key="7">
    <source>
        <dbReference type="SAM" id="Phobius"/>
    </source>
</evidence>
<keyword evidence="5 7" id="KW-1133">Transmembrane helix</keyword>
<feature type="transmembrane region" description="Helical" evidence="7">
    <location>
        <begin position="35"/>
        <end position="53"/>
    </location>
</feature>
<dbReference type="AlphaFoldDB" id="A0A3R8KK84"/>
<comment type="caution">
    <text evidence="8">The sequence shown here is derived from an EMBL/GenBank/DDBJ whole genome shotgun (WGS) entry which is preliminary data.</text>
</comment>
<evidence type="ECO:0000256" key="2">
    <source>
        <dbReference type="ARBA" id="ARBA00022448"/>
    </source>
</evidence>
<comment type="subcellular location">
    <subcellularLocation>
        <location evidence="1">Membrane</location>
        <topology evidence="1">Multi-pass membrane protein</topology>
    </subcellularLocation>
</comment>
<feature type="transmembrane region" description="Helical" evidence="7">
    <location>
        <begin position="6"/>
        <end position="23"/>
    </location>
</feature>